<dbReference type="SUPFAM" id="SSF47413">
    <property type="entry name" value="lambda repressor-like DNA-binding domains"/>
    <property type="match status" value="1"/>
</dbReference>
<keyword evidence="3" id="KW-0804">Transcription</keyword>
<evidence type="ECO:0000256" key="1">
    <source>
        <dbReference type="ARBA" id="ARBA00023015"/>
    </source>
</evidence>
<dbReference type="InterPro" id="IPR046335">
    <property type="entry name" value="LacI/GalR-like_sensor"/>
</dbReference>
<dbReference type="Gene3D" id="1.10.260.40">
    <property type="entry name" value="lambda repressor-like DNA-binding domains"/>
    <property type="match status" value="1"/>
</dbReference>
<dbReference type="PANTHER" id="PTHR30146:SF109">
    <property type="entry name" value="HTH-TYPE TRANSCRIPTIONAL REGULATOR GALS"/>
    <property type="match status" value="1"/>
</dbReference>
<dbReference type="PROSITE" id="PS50932">
    <property type="entry name" value="HTH_LACI_2"/>
    <property type="match status" value="1"/>
</dbReference>
<comment type="caution">
    <text evidence="5">The sequence shown here is derived from an EMBL/GenBank/DDBJ whole genome shotgun (WGS) entry which is preliminary data.</text>
</comment>
<dbReference type="SMART" id="SM00354">
    <property type="entry name" value="HTH_LACI"/>
    <property type="match status" value="1"/>
</dbReference>
<dbReference type="SUPFAM" id="SSF53822">
    <property type="entry name" value="Periplasmic binding protein-like I"/>
    <property type="match status" value="1"/>
</dbReference>
<protein>
    <submittedName>
        <fullName evidence="5">LacI family DNA-binding transcriptional regulator</fullName>
    </submittedName>
</protein>
<dbReference type="Gene3D" id="3.40.50.2300">
    <property type="match status" value="2"/>
</dbReference>
<dbReference type="GO" id="GO:0000976">
    <property type="term" value="F:transcription cis-regulatory region binding"/>
    <property type="evidence" value="ECO:0007669"/>
    <property type="project" value="TreeGrafter"/>
</dbReference>
<feature type="domain" description="HTH lacI-type" evidence="4">
    <location>
        <begin position="13"/>
        <end position="70"/>
    </location>
</feature>
<dbReference type="Pfam" id="PF00356">
    <property type="entry name" value="LacI"/>
    <property type="match status" value="1"/>
</dbReference>
<evidence type="ECO:0000313" key="5">
    <source>
        <dbReference type="EMBL" id="MBC2608153.1"/>
    </source>
</evidence>
<dbReference type="CDD" id="cd01392">
    <property type="entry name" value="HTH_LacI"/>
    <property type="match status" value="1"/>
</dbReference>
<keyword evidence="6" id="KW-1185">Reference proteome</keyword>
<sequence length="353" mass="38943">MPSSPRKSGKRPPTLADVGRIAGVSAMAVSSVLNGSKSSVRISEDTKRRIKEAAAKLKYRPNVAARALVNRRMNAIGAVIVMEGEELNHYFLEVFNGIVKGANLHNQNVTVFTLKTWKDAIQQLERAFDGRIDGMILIAPVVTEEFAKGLDPHMPCVSLHANALIDGVLNLESDEEEGAYQMVKALVDKGHRRIMHFSGPRGLIGAERRIKGYLRALEEGGIDFEEDLLKSMEFRDVEAKRVATEWLANHSKEQLPDAIFCANDHMAFGCIEALSNVGIRVPEDVSVCGFDDTLVARVAMPTLTTVRQPLNEMGAEAVSILMKRIADESSEKEKPKHIVFPTELIERNSTSAR</sequence>
<gene>
    <name evidence="5" type="ORF">H5P27_19010</name>
</gene>
<proteinExistence type="predicted"/>
<dbReference type="PANTHER" id="PTHR30146">
    <property type="entry name" value="LACI-RELATED TRANSCRIPTIONAL REPRESSOR"/>
    <property type="match status" value="1"/>
</dbReference>
<dbReference type="InterPro" id="IPR000843">
    <property type="entry name" value="HTH_LacI"/>
</dbReference>
<accession>A0A7X1B9I8</accession>
<evidence type="ECO:0000313" key="6">
    <source>
        <dbReference type="Proteomes" id="UP000526501"/>
    </source>
</evidence>
<keyword evidence="1" id="KW-0805">Transcription regulation</keyword>
<dbReference type="Pfam" id="PF13377">
    <property type="entry name" value="Peripla_BP_3"/>
    <property type="match status" value="1"/>
</dbReference>
<evidence type="ECO:0000256" key="3">
    <source>
        <dbReference type="ARBA" id="ARBA00023163"/>
    </source>
</evidence>
<evidence type="ECO:0000259" key="4">
    <source>
        <dbReference type="PROSITE" id="PS50932"/>
    </source>
</evidence>
<dbReference type="InterPro" id="IPR028082">
    <property type="entry name" value="Peripla_BP_I"/>
</dbReference>
<dbReference type="EMBL" id="JACHVC010000013">
    <property type="protein sequence ID" value="MBC2608153.1"/>
    <property type="molecule type" value="Genomic_DNA"/>
</dbReference>
<dbReference type="RefSeq" id="WP_185662005.1">
    <property type="nucleotide sequence ID" value="NZ_CAWPOO010000013.1"/>
</dbReference>
<dbReference type="InterPro" id="IPR010982">
    <property type="entry name" value="Lambda_DNA-bd_dom_sf"/>
</dbReference>
<reference evidence="5 6" key="1">
    <citation type="submission" date="2020-07" db="EMBL/GenBank/DDBJ databases">
        <authorList>
            <person name="Feng X."/>
        </authorList>
    </citation>
    <scope>NUCLEOTIDE SEQUENCE [LARGE SCALE GENOMIC DNA]</scope>
    <source>
        <strain evidence="5 6">JCM23202</strain>
    </source>
</reference>
<organism evidence="5 6">
    <name type="scientific">Pelagicoccus albus</name>
    <dbReference type="NCBI Taxonomy" id="415222"/>
    <lineage>
        <taxon>Bacteria</taxon>
        <taxon>Pseudomonadati</taxon>
        <taxon>Verrucomicrobiota</taxon>
        <taxon>Opitutia</taxon>
        <taxon>Puniceicoccales</taxon>
        <taxon>Pelagicoccaceae</taxon>
        <taxon>Pelagicoccus</taxon>
    </lineage>
</organism>
<name>A0A7X1B9I8_9BACT</name>
<dbReference type="Proteomes" id="UP000526501">
    <property type="component" value="Unassembled WGS sequence"/>
</dbReference>
<keyword evidence="2 5" id="KW-0238">DNA-binding</keyword>
<evidence type="ECO:0000256" key="2">
    <source>
        <dbReference type="ARBA" id="ARBA00023125"/>
    </source>
</evidence>
<dbReference type="AlphaFoldDB" id="A0A7X1B9I8"/>
<dbReference type="CDD" id="cd06267">
    <property type="entry name" value="PBP1_LacI_sugar_binding-like"/>
    <property type="match status" value="1"/>
</dbReference>
<dbReference type="GO" id="GO:0003700">
    <property type="term" value="F:DNA-binding transcription factor activity"/>
    <property type="evidence" value="ECO:0007669"/>
    <property type="project" value="TreeGrafter"/>
</dbReference>